<sequence length="133" mass="14951">MTSWPSGSVPPYKPAAPCAHAIPPTHELYTYAKTFNMHMKFGQHYSCYLSSNVNITVFNTNNNSVSVPVGSRFHQFKTRKNHSVTVFGILFNFTGSGVNTTVQIVEDMILEPWFIDAIADKPDVFLRAHVCRL</sequence>
<dbReference type="Gene3D" id="3.60.21.10">
    <property type="match status" value="1"/>
</dbReference>
<name>A0AAD7AJM1_9AGAR</name>
<dbReference type="InterPro" id="IPR029052">
    <property type="entry name" value="Metallo-depent_PP-like"/>
</dbReference>
<dbReference type="AlphaFoldDB" id="A0AAD7AJM1"/>
<dbReference type="Proteomes" id="UP001218218">
    <property type="component" value="Unassembled WGS sequence"/>
</dbReference>
<accession>A0AAD7AJM1</accession>
<comment type="caution">
    <text evidence="1">The sequence shown here is derived from an EMBL/GenBank/DDBJ whole genome shotgun (WGS) entry which is preliminary data.</text>
</comment>
<keyword evidence="2" id="KW-1185">Reference proteome</keyword>
<proteinExistence type="predicted"/>
<organism evidence="1 2">
    <name type="scientific">Mycena albidolilacea</name>
    <dbReference type="NCBI Taxonomy" id="1033008"/>
    <lineage>
        <taxon>Eukaryota</taxon>
        <taxon>Fungi</taxon>
        <taxon>Dikarya</taxon>
        <taxon>Basidiomycota</taxon>
        <taxon>Agaricomycotina</taxon>
        <taxon>Agaricomycetes</taxon>
        <taxon>Agaricomycetidae</taxon>
        <taxon>Agaricales</taxon>
        <taxon>Marasmiineae</taxon>
        <taxon>Mycenaceae</taxon>
        <taxon>Mycena</taxon>
    </lineage>
</organism>
<evidence type="ECO:0000313" key="2">
    <source>
        <dbReference type="Proteomes" id="UP001218218"/>
    </source>
</evidence>
<reference evidence="1" key="1">
    <citation type="submission" date="2023-03" db="EMBL/GenBank/DDBJ databases">
        <title>Massive genome expansion in bonnet fungi (Mycena s.s.) driven by repeated elements and novel gene families across ecological guilds.</title>
        <authorList>
            <consortium name="Lawrence Berkeley National Laboratory"/>
            <person name="Harder C.B."/>
            <person name="Miyauchi S."/>
            <person name="Viragh M."/>
            <person name="Kuo A."/>
            <person name="Thoen E."/>
            <person name="Andreopoulos B."/>
            <person name="Lu D."/>
            <person name="Skrede I."/>
            <person name="Drula E."/>
            <person name="Henrissat B."/>
            <person name="Morin E."/>
            <person name="Kohler A."/>
            <person name="Barry K."/>
            <person name="LaButti K."/>
            <person name="Morin E."/>
            <person name="Salamov A."/>
            <person name="Lipzen A."/>
            <person name="Mereny Z."/>
            <person name="Hegedus B."/>
            <person name="Baldrian P."/>
            <person name="Stursova M."/>
            <person name="Weitz H."/>
            <person name="Taylor A."/>
            <person name="Grigoriev I.V."/>
            <person name="Nagy L.G."/>
            <person name="Martin F."/>
            <person name="Kauserud H."/>
        </authorList>
    </citation>
    <scope>NUCLEOTIDE SEQUENCE</scope>
    <source>
        <strain evidence="1">CBHHK002</strain>
    </source>
</reference>
<protein>
    <submittedName>
        <fullName evidence="1">Uncharacterized protein</fullName>
    </submittedName>
</protein>
<evidence type="ECO:0000313" key="1">
    <source>
        <dbReference type="EMBL" id="KAJ7360926.1"/>
    </source>
</evidence>
<gene>
    <name evidence="1" type="ORF">DFH08DRAFT_1031331</name>
</gene>
<dbReference type="EMBL" id="JARIHO010000005">
    <property type="protein sequence ID" value="KAJ7360926.1"/>
    <property type="molecule type" value="Genomic_DNA"/>
</dbReference>